<sequence length="503" mass="56526">MDDVCASSRFSPGLGFRSENAEDNEYAVGIEPTLELVLTTSDITGLDASATLLVFNNEVGFSKENIDSLCSIGRSTKKGQRPQGFIGEKGIGFKSVFLVSRQPHIFSNGYQIRFDEAPNRDCGIGYIVPEWVSTRPAISDLQLIYGPSKTLPATTIILPLKSEKLETVKKHLSEIHPEVLLFLHKIKRLSIRENRCSEERENRCSSSEDSVSAISISSETNLISEQNQGTDLSIVHLSIQEGLEMGEATCCYYIYRQRFPVKPENVVDCRKDLYEWAISLAFPFGERLRRGTSSVGVFAFLPTAMVTNFPFVVHADFILSSSREAILLDNKWNLGILDHVPSCFVNALTTLMKSNQMAETFPTARVVEFLPVRESPVEQFNRLRESIRIKVKSLHIVPCESFMTGEMVFCEPIGVVRIFPEFRKILSNIKELGVSLSVISSRGKYVLHNSIDCNKYEETWNFLGVPSMEKSYEWCGECIGMCNLVLRVPTVVYVELLCFLADN</sequence>
<comment type="caution">
    <text evidence="1">The sequence shown here is derived from an EMBL/GenBank/DDBJ whole genome shotgun (WGS) entry which is preliminary data.</text>
</comment>
<proteinExistence type="predicted"/>
<gene>
    <name evidence="1" type="ORF">Vadar_023409</name>
</gene>
<protein>
    <submittedName>
        <fullName evidence="1">Uncharacterized protein</fullName>
    </submittedName>
</protein>
<dbReference type="EMBL" id="CM037155">
    <property type="protein sequence ID" value="KAH7847217.1"/>
    <property type="molecule type" value="Genomic_DNA"/>
</dbReference>
<organism evidence="1 2">
    <name type="scientific">Vaccinium darrowii</name>
    <dbReference type="NCBI Taxonomy" id="229202"/>
    <lineage>
        <taxon>Eukaryota</taxon>
        <taxon>Viridiplantae</taxon>
        <taxon>Streptophyta</taxon>
        <taxon>Embryophyta</taxon>
        <taxon>Tracheophyta</taxon>
        <taxon>Spermatophyta</taxon>
        <taxon>Magnoliopsida</taxon>
        <taxon>eudicotyledons</taxon>
        <taxon>Gunneridae</taxon>
        <taxon>Pentapetalae</taxon>
        <taxon>asterids</taxon>
        <taxon>Ericales</taxon>
        <taxon>Ericaceae</taxon>
        <taxon>Vaccinioideae</taxon>
        <taxon>Vaccinieae</taxon>
        <taxon>Vaccinium</taxon>
    </lineage>
</organism>
<keyword evidence="2" id="KW-1185">Reference proteome</keyword>
<name>A0ACB7Y1Y3_9ERIC</name>
<evidence type="ECO:0000313" key="2">
    <source>
        <dbReference type="Proteomes" id="UP000828048"/>
    </source>
</evidence>
<evidence type="ECO:0000313" key="1">
    <source>
        <dbReference type="EMBL" id="KAH7847217.1"/>
    </source>
</evidence>
<reference evidence="1 2" key="1">
    <citation type="journal article" date="2021" name="Hortic Res">
        <title>High-quality reference genome and annotation aids understanding of berry development for evergreen blueberry (Vaccinium darrowii).</title>
        <authorList>
            <person name="Yu J."/>
            <person name="Hulse-Kemp A.M."/>
            <person name="Babiker E."/>
            <person name="Staton M."/>
        </authorList>
    </citation>
    <scope>NUCLEOTIDE SEQUENCE [LARGE SCALE GENOMIC DNA]</scope>
    <source>
        <strain evidence="2">cv. NJ 8807/NJ 8810</strain>
        <tissue evidence="1">Young leaf</tissue>
    </source>
</reference>
<accession>A0ACB7Y1Y3</accession>
<dbReference type="Proteomes" id="UP000828048">
    <property type="component" value="Chromosome 5"/>
</dbReference>